<evidence type="ECO:0000313" key="11">
    <source>
        <dbReference type="EMBL" id="MBO1903237.1"/>
    </source>
</evidence>
<dbReference type="PANTHER" id="PTHR35011">
    <property type="entry name" value="2,3-DIKETO-L-GULONATE TRAP TRANSPORTER SMALL PERMEASE PROTEIN YIAM"/>
    <property type="match status" value="1"/>
</dbReference>
<dbReference type="GO" id="GO:0022857">
    <property type="term" value="F:transmembrane transporter activity"/>
    <property type="evidence" value="ECO:0007669"/>
    <property type="project" value="TreeGrafter"/>
</dbReference>
<dbReference type="Pfam" id="PF04290">
    <property type="entry name" value="DctQ"/>
    <property type="match status" value="1"/>
</dbReference>
<evidence type="ECO:0000256" key="8">
    <source>
        <dbReference type="ARBA" id="ARBA00038436"/>
    </source>
</evidence>
<dbReference type="InterPro" id="IPR055348">
    <property type="entry name" value="DctQ"/>
</dbReference>
<dbReference type="InterPro" id="IPR007387">
    <property type="entry name" value="TRAP_DctQ"/>
</dbReference>
<dbReference type="GO" id="GO:0015740">
    <property type="term" value="P:C4-dicarboxylate transport"/>
    <property type="evidence" value="ECO:0007669"/>
    <property type="project" value="TreeGrafter"/>
</dbReference>
<keyword evidence="4" id="KW-0997">Cell inner membrane</keyword>
<keyword evidence="3" id="KW-1003">Cell membrane</keyword>
<evidence type="ECO:0000259" key="10">
    <source>
        <dbReference type="Pfam" id="PF04290"/>
    </source>
</evidence>
<comment type="subcellular location">
    <subcellularLocation>
        <location evidence="1">Cell inner membrane</location>
        <topology evidence="1">Multi-pass membrane protein</topology>
    </subcellularLocation>
</comment>
<feature type="transmembrane region" description="Helical" evidence="9">
    <location>
        <begin position="50"/>
        <end position="72"/>
    </location>
</feature>
<dbReference type="RefSeq" id="WP_208098971.1">
    <property type="nucleotide sequence ID" value="NZ_JAGDYM010000021.1"/>
</dbReference>
<evidence type="ECO:0000256" key="9">
    <source>
        <dbReference type="SAM" id="Phobius"/>
    </source>
</evidence>
<evidence type="ECO:0000256" key="5">
    <source>
        <dbReference type="ARBA" id="ARBA00022692"/>
    </source>
</evidence>
<comment type="similarity">
    <text evidence="8">Belongs to the TRAP transporter small permease family.</text>
</comment>
<dbReference type="GO" id="GO:0005886">
    <property type="term" value="C:plasma membrane"/>
    <property type="evidence" value="ECO:0007669"/>
    <property type="project" value="UniProtKB-SubCell"/>
</dbReference>
<keyword evidence="7 9" id="KW-0472">Membrane</keyword>
<dbReference type="Proteomes" id="UP000664382">
    <property type="component" value="Unassembled WGS sequence"/>
</dbReference>
<comment type="caution">
    <text evidence="11">The sequence shown here is derived from an EMBL/GenBank/DDBJ whole genome shotgun (WGS) entry which is preliminary data.</text>
</comment>
<feature type="transmembrane region" description="Helical" evidence="9">
    <location>
        <begin position="12"/>
        <end position="38"/>
    </location>
</feature>
<proteinExistence type="inferred from homology"/>
<name>A0A939SBR1_9MICO</name>
<dbReference type="PANTHER" id="PTHR35011:SF5">
    <property type="entry name" value="SIALIC ACID TRAP TRANSPORTER SMALL PERMEASE PROTEIN SIAQ"/>
    <property type="match status" value="1"/>
</dbReference>
<evidence type="ECO:0000256" key="2">
    <source>
        <dbReference type="ARBA" id="ARBA00022448"/>
    </source>
</evidence>
<keyword evidence="12" id="KW-1185">Reference proteome</keyword>
<keyword evidence="5 9" id="KW-0812">Transmembrane</keyword>
<evidence type="ECO:0000256" key="4">
    <source>
        <dbReference type="ARBA" id="ARBA00022519"/>
    </source>
</evidence>
<feature type="transmembrane region" description="Helical" evidence="9">
    <location>
        <begin position="129"/>
        <end position="148"/>
    </location>
</feature>
<keyword evidence="6 9" id="KW-1133">Transmembrane helix</keyword>
<evidence type="ECO:0000256" key="7">
    <source>
        <dbReference type="ARBA" id="ARBA00023136"/>
    </source>
</evidence>
<accession>A0A939SBR1</accession>
<organism evidence="11 12">
    <name type="scientific">Leucobacter weissii</name>
    <dbReference type="NCBI Taxonomy" id="1983706"/>
    <lineage>
        <taxon>Bacteria</taxon>
        <taxon>Bacillati</taxon>
        <taxon>Actinomycetota</taxon>
        <taxon>Actinomycetes</taxon>
        <taxon>Micrococcales</taxon>
        <taxon>Microbacteriaceae</taxon>
        <taxon>Leucobacter</taxon>
    </lineage>
</organism>
<keyword evidence="2" id="KW-0813">Transport</keyword>
<sequence>MASQRLLQIPLTAIRALAVALVASLVLVVGGSVILRAFGVVLSGSTELATLLFIWAIYIGAFLAFLEGGHLAITAVTNRLKGRVLVAVLIVSDILLLVFTFTVLVESYKYVLLALDSPRLTPSLHISPAWGYSALLVGMLLSSIYVVVNIGTNVVRLIKGQEPPRTPEEEELEGLGI</sequence>
<gene>
    <name evidence="11" type="ORF">J4H92_14930</name>
</gene>
<protein>
    <submittedName>
        <fullName evidence="11">TRAP transporter small permease subunit</fullName>
    </submittedName>
</protein>
<evidence type="ECO:0000313" key="12">
    <source>
        <dbReference type="Proteomes" id="UP000664382"/>
    </source>
</evidence>
<feature type="transmembrane region" description="Helical" evidence="9">
    <location>
        <begin position="84"/>
        <end position="105"/>
    </location>
</feature>
<feature type="domain" description="Tripartite ATP-independent periplasmic transporters DctQ component" evidence="10">
    <location>
        <begin position="25"/>
        <end position="151"/>
    </location>
</feature>
<dbReference type="AlphaFoldDB" id="A0A939SBR1"/>
<dbReference type="EMBL" id="JAGDYM010000021">
    <property type="protein sequence ID" value="MBO1903237.1"/>
    <property type="molecule type" value="Genomic_DNA"/>
</dbReference>
<evidence type="ECO:0000256" key="3">
    <source>
        <dbReference type="ARBA" id="ARBA00022475"/>
    </source>
</evidence>
<reference evidence="11" key="1">
    <citation type="submission" date="2021-03" db="EMBL/GenBank/DDBJ databases">
        <title>Leucobacter chromiisoli sp. nov., isolated from chromium-containing soil of chemical plant.</title>
        <authorList>
            <person name="Xu Z."/>
        </authorList>
    </citation>
    <scope>NUCLEOTIDE SEQUENCE</scope>
    <source>
        <strain evidence="11">S27</strain>
    </source>
</reference>
<evidence type="ECO:0000256" key="6">
    <source>
        <dbReference type="ARBA" id="ARBA00022989"/>
    </source>
</evidence>
<evidence type="ECO:0000256" key="1">
    <source>
        <dbReference type="ARBA" id="ARBA00004429"/>
    </source>
</evidence>